<evidence type="ECO:0000256" key="1">
    <source>
        <dbReference type="ARBA" id="ARBA00022448"/>
    </source>
</evidence>
<dbReference type="InterPro" id="IPR036909">
    <property type="entry name" value="Cyt_c-like_dom_sf"/>
</dbReference>
<keyword evidence="4" id="KW-0249">Electron transport</keyword>
<evidence type="ECO:0000256" key="2">
    <source>
        <dbReference type="ARBA" id="ARBA00022617"/>
    </source>
</evidence>
<dbReference type="GO" id="GO:0020037">
    <property type="term" value="F:heme binding"/>
    <property type="evidence" value="ECO:0007669"/>
    <property type="project" value="InterPro"/>
</dbReference>
<dbReference type="HOGENOM" id="CLU_101159_6_0_6"/>
<dbReference type="EMBL" id="CP000961">
    <property type="protein sequence ID" value="ACA85707.1"/>
    <property type="molecule type" value="Genomic_DNA"/>
</dbReference>
<evidence type="ECO:0000259" key="8">
    <source>
        <dbReference type="PROSITE" id="PS51007"/>
    </source>
</evidence>
<organism evidence="9 10">
    <name type="scientific">Shewanella woodyi (strain ATCC 51908 / MS32)</name>
    <dbReference type="NCBI Taxonomy" id="392500"/>
    <lineage>
        <taxon>Bacteria</taxon>
        <taxon>Pseudomonadati</taxon>
        <taxon>Pseudomonadota</taxon>
        <taxon>Gammaproteobacteria</taxon>
        <taxon>Alteromonadales</taxon>
        <taxon>Shewanellaceae</taxon>
        <taxon>Shewanella</taxon>
    </lineage>
</organism>
<dbReference type="Proteomes" id="UP000002168">
    <property type="component" value="Chromosome"/>
</dbReference>
<dbReference type="PROSITE" id="PS51007">
    <property type="entry name" value="CYTC"/>
    <property type="match status" value="1"/>
</dbReference>
<evidence type="ECO:0000313" key="9">
    <source>
        <dbReference type="EMBL" id="ACA85707.1"/>
    </source>
</evidence>
<dbReference type="Gene3D" id="1.10.760.10">
    <property type="entry name" value="Cytochrome c-like domain"/>
    <property type="match status" value="1"/>
</dbReference>
<protein>
    <submittedName>
        <fullName evidence="9">Cytochrome c class I</fullName>
    </submittedName>
</protein>
<keyword evidence="2 6" id="KW-0349">Heme</keyword>
<evidence type="ECO:0000256" key="5">
    <source>
        <dbReference type="ARBA" id="ARBA00023004"/>
    </source>
</evidence>
<proteinExistence type="predicted"/>
<keyword evidence="10" id="KW-1185">Reference proteome</keyword>
<feature type="domain" description="Cytochrome c" evidence="8">
    <location>
        <begin position="21"/>
        <end position="113"/>
    </location>
</feature>
<accession>B1KJN4</accession>
<dbReference type="STRING" id="392500.Swoo_1415"/>
<evidence type="ECO:0000256" key="7">
    <source>
        <dbReference type="SAM" id="SignalP"/>
    </source>
</evidence>
<dbReference type="Pfam" id="PF13442">
    <property type="entry name" value="Cytochrome_CBB3"/>
    <property type="match status" value="1"/>
</dbReference>
<feature type="chain" id="PRO_5002767406" evidence="7">
    <location>
        <begin position="22"/>
        <end position="123"/>
    </location>
</feature>
<reference evidence="9 10" key="1">
    <citation type="submission" date="2008-02" db="EMBL/GenBank/DDBJ databases">
        <title>Complete sequence of Shewanella woodyi ATCC 51908.</title>
        <authorList>
            <consortium name="US DOE Joint Genome Institute"/>
            <person name="Copeland A."/>
            <person name="Lucas S."/>
            <person name="Lapidus A."/>
            <person name="Glavina del Rio T."/>
            <person name="Dalin E."/>
            <person name="Tice H."/>
            <person name="Bruce D."/>
            <person name="Goodwin L."/>
            <person name="Pitluck S."/>
            <person name="Sims D."/>
            <person name="Brettin T."/>
            <person name="Detter J.C."/>
            <person name="Han C."/>
            <person name="Kuske C.R."/>
            <person name="Schmutz J."/>
            <person name="Larimer F."/>
            <person name="Land M."/>
            <person name="Hauser L."/>
            <person name="Kyrpides N."/>
            <person name="Lykidis A."/>
            <person name="Zhao J.-S."/>
            <person name="Richardson P."/>
        </authorList>
    </citation>
    <scope>NUCLEOTIDE SEQUENCE [LARGE SCALE GENOMIC DNA]</scope>
    <source>
        <strain evidence="10">ATCC 51908 / MS32</strain>
    </source>
</reference>
<evidence type="ECO:0000313" key="10">
    <source>
        <dbReference type="Proteomes" id="UP000002168"/>
    </source>
</evidence>
<dbReference type="InterPro" id="IPR008168">
    <property type="entry name" value="Cyt_C_IC"/>
</dbReference>
<evidence type="ECO:0000256" key="3">
    <source>
        <dbReference type="ARBA" id="ARBA00022723"/>
    </source>
</evidence>
<keyword evidence="5 6" id="KW-0408">Iron</keyword>
<dbReference type="GO" id="GO:0005506">
    <property type="term" value="F:iron ion binding"/>
    <property type="evidence" value="ECO:0007669"/>
    <property type="project" value="InterPro"/>
</dbReference>
<dbReference type="PRINTS" id="PR00605">
    <property type="entry name" value="CYTCHROMECIC"/>
</dbReference>
<dbReference type="SUPFAM" id="SSF46626">
    <property type="entry name" value="Cytochrome c"/>
    <property type="match status" value="1"/>
</dbReference>
<dbReference type="AlphaFoldDB" id="B1KJN4"/>
<keyword evidence="1" id="KW-0813">Transport</keyword>
<evidence type="ECO:0000256" key="6">
    <source>
        <dbReference type="PROSITE-ProRule" id="PRU00433"/>
    </source>
</evidence>
<dbReference type="eggNOG" id="COG2010">
    <property type="taxonomic scope" value="Bacteria"/>
</dbReference>
<feature type="signal peptide" evidence="7">
    <location>
        <begin position="1"/>
        <end position="21"/>
    </location>
</feature>
<keyword evidence="7" id="KW-0732">Signal</keyword>
<sequence precursor="true">MRTFHCILLLLSLALSGQLAAESTKGELLYQAYCTQCHGKEGDGWGVNAATMDVLPKDHTDTKEMISRTDEDIFIAIKKGGKAVSKSNLMPNWDANMTDEEINELVVYVRTLCCQKEELSDEN</sequence>
<dbReference type="KEGG" id="swd:Swoo_1415"/>
<name>B1KJN4_SHEWM</name>
<evidence type="ECO:0000256" key="4">
    <source>
        <dbReference type="ARBA" id="ARBA00022982"/>
    </source>
</evidence>
<dbReference type="RefSeq" id="WP_012324053.1">
    <property type="nucleotide sequence ID" value="NC_010506.1"/>
</dbReference>
<dbReference type="GO" id="GO:0009055">
    <property type="term" value="F:electron transfer activity"/>
    <property type="evidence" value="ECO:0007669"/>
    <property type="project" value="InterPro"/>
</dbReference>
<keyword evidence="3 6" id="KW-0479">Metal-binding</keyword>
<dbReference type="InterPro" id="IPR009056">
    <property type="entry name" value="Cyt_c-like_dom"/>
</dbReference>
<gene>
    <name evidence="9" type="ordered locus">Swoo_1415</name>
</gene>